<dbReference type="Proteomes" id="UP001165136">
    <property type="component" value="Unassembled WGS sequence"/>
</dbReference>
<dbReference type="FunFam" id="1.10.630.10:FF:000018">
    <property type="entry name" value="Cytochrome P450 monooxygenase"/>
    <property type="match status" value="1"/>
</dbReference>
<keyword evidence="4 9" id="KW-0479">Metal-binding</keyword>
<evidence type="ECO:0000313" key="10">
    <source>
        <dbReference type="EMBL" id="GLY68097.1"/>
    </source>
</evidence>
<dbReference type="GO" id="GO:0005506">
    <property type="term" value="F:iron ion binding"/>
    <property type="evidence" value="ECO:0007669"/>
    <property type="project" value="InterPro"/>
</dbReference>
<proteinExistence type="inferred from homology"/>
<gene>
    <name evidence="10" type="ORF">Atai01_47160</name>
</gene>
<dbReference type="InterPro" id="IPR036396">
    <property type="entry name" value="Cyt_P450_sf"/>
</dbReference>
<keyword evidence="7 9" id="KW-0503">Monooxygenase</keyword>
<dbReference type="Gene3D" id="1.10.630.10">
    <property type="entry name" value="Cytochrome P450"/>
    <property type="match status" value="1"/>
</dbReference>
<evidence type="ECO:0000256" key="3">
    <source>
        <dbReference type="ARBA" id="ARBA00022617"/>
    </source>
</evidence>
<evidence type="ECO:0000256" key="5">
    <source>
        <dbReference type="ARBA" id="ARBA00023002"/>
    </source>
</evidence>
<dbReference type="AlphaFoldDB" id="A0A9W6R5U0"/>
<dbReference type="GO" id="GO:0020037">
    <property type="term" value="F:heme binding"/>
    <property type="evidence" value="ECO:0007669"/>
    <property type="project" value="InterPro"/>
</dbReference>
<evidence type="ECO:0000256" key="1">
    <source>
        <dbReference type="ARBA" id="ARBA00004660"/>
    </source>
</evidence>
<accession>A0A9W6R5U0</accession>
<dbReference type="InterPro" id="IPR001128">
    <property type="entry name" value="Cyt_P450"/>
</dbReference>
<dbReference type="GO" id="GO:0016705">
    <property type="term" value="F:oxidoreductase activity, acting on paired donors, with incorporation or reduction of molecular oxygen"/>
    <property type="evidence" value="ECO:0007669"/>
    <property type="project" value="InterPro"/>
</dbReference>
<comment type="caution">
    <text evidence="10">The sequence shown here is derived from an EMBL/GenBank/DDBJ whole genome shotgun (WGS) entry which is preliminary data.</text>
</comment>
<keyword evidence="6 9" id="KW-0408">Iron</keyword>
<dbReference type="InterPro" id="IPR017972">
    <property type="entry name" value="Cyt_P450_CS"/>
</dbReference>
<dbReference type="PRINTS" id="PR00359">
    <property type="entry name" value="BP450"/>
</dbReference>
<evidence type="ECO:0000256" key="9">
    <source>
        <dbReference type="RuleBase" id="RU000461"/>
    </source>
</evidence>
<dbReference type="EMBL" id="BSTI01000010">
    <property type="protein sequence ID" value="GLY68097.1"/>
    <property type="molecule type" value="Genomic_DNA"/>
</dbReference>
<sequence>MTRQDVHYEFDHHTTEFAENPWRIYRELRETCPVAHSTAYEDGFWVLTSYSDVRRCTVDTETFSSDGGDLLIPSENPGRLLPVQADPPMATAYRRLINPLFTVSAVRAMEPAIRRHVDDTIDEFIERGTADLVTDLALPVPGLVTMNLVGWPERDWPEVVEPIRAFSTHRVGEPERAAAGQRLAALRGRVSEDIRRRRQAPGDDLVTRLLAATVDGRPLDEDEIVDITMMVLFGGVDTTVAAIGNMALYLDSDRDLRARLSAHPELVPAAVDELLRYEAPVQGFARFVRADTEIGGERIRRGEKVLLAWASANRDPEAFPDPDTVRLDRSPNPHLSFGIGPHRCIGATLAKAELAIVLRRLLERMPDYTVDRARVRPTVSCGTTFARATVPVRFTPGSRLRAKGGDQE</sequence>
<keyword evidence="5 9" id="KW-0560">Oxidoreductase</keyword>
<comment type="similarity">
    <text evidence="2 9">Belongs to the cytochrome P450 family.</text>
</comment>
<dbReference type="PRINTS" id="PR00385">
    <property type="entry name" value="P450"/>
</dbReference>
<dbReference type="SUPFAM" id="SSF48264">
    <property type="entry name" value="Cytochrome P450"/>
    <property type="match status" value="1"/>
</dbReference>
<keyword evidence="11" id="KW-1185">Reference proteome</keyword>
<name>A0A9W6R5U0_9PSEU</name>
<dbReference type="PROSITE" id="PS00086">
    <property type="entry name" value="CYTOCHROME_P450"/>
    <property type="match status" value="1"/>
</dbReference>
<evidence type="ECO:0000256" key="8">
    <source>
        <dbReference type="ARBA" id="ARBA00055433"/>
    </source>
</evidence>
<evidence type="ECO:0000256" key="6">
    <source>
        <dbReference type="ARBA" id="ARBA00023004"/>
    </source>
</evidence>
<dbReference type="PANTHER" id="PTHR46696">
    <property type="entry name" value="P450, PUTATIVE (EUROFUNG)-RELATED"/>
    <property type="match status" value="1"/>
</dbReference>
<dbReference type="PANTHER" id="PTHR46696:SF6">
    <property type="entry name" value="P450, PUTATIVE (EUROFUNG)-RELATED"/>
    <property type="match status" value="1"/>
</dbReference>
<comment type="pathway">
    <text evidence="1">Antibiotic biosynthesis; vancomycin biosynthesis.</text>
</comment>
<evidence type="ECO:0000256" key="2">
    <source>
        <dbReference type="ARBA" id="ARBA00010617"/>
    </source>
</evidence>
<evidence type="ECO:0000256" key="4">
    <source>
        <dbReference type="ARBA" id="ARBA00022723"/>
    </source>
</evidence>
<dbReference type="GO" id="GO:0004497">
    <property type="term" value="F:monooxygenase activity"/>
    <property type="evidence" value="ECO:0007669"/>
    <property type="project" value="UniProtKB-KW"/>
</dbReference>
<dbReference type="Pfam" id="PF00067">
    <property type="entry name" value="p450"/>
    <property type="match status" value="1"/>
</dbReference>
<reference evidence="10" key="1">
    <citation type="submission" date="2023-03" db="EMBL/GenBank/DDBJ databases">
        <title>Amycolatopsis taiwanensis NBRC 103393.</title>
        <authorList>
            <person name="Ichikawa N."/>
            <person name="Sato H."/>
            <person name="Tonouchi N."/>
        </authorList>
    </citation>
    <scope>NUCLEOTIDE SEQUENCE</scope>
    <source>
        <strain evidence="10">NBRC 103393</strain>
    </source>
</reference>
<protein>
    <submittedName>
        <fullName evidence="10">Cytochrome P450</fullName>
    </submittedName>
</protein>
<comment type="function">
    <text evidence="8">Involved in the coupling of aromatic side chains of the heptapeptide of vancomycin.</text>
</comment>
<organism evidence="10 11">
    <name type="scientific">Amycolatopsis taiwanensis</name>
    <dbReference type="NCBI Taxonomy" id="342230"/>
    <lineage>
        <taxon>Bacteria</taxon>
        <taxon>Bacillati</taxon>
        <taxon>Actinomycetota</taxon>
        <taxon>Actinomycetes</taxon>
        <taxon>Pseudonocardiales</taxon>
        <taxon>Pseudonocardiaceae</taxon>
        <taxon>Amycolatopsis</taxon>
    </lineage>
</organism>
<dbReference type="RefSeq" id="WP_285488208.1">
    <property type="nucleotide sequence ID" value="NZ_BSTI01000010.1"/>
</dbReference>
<evidence type="ECO:0000313" key="11">
    <source>
        <dbReference type="Proteomes" id="UP001165136"/>
    </source>
</evidence>
<evidence type="ECO:0000256" key="7">
    <source>
        <dbReference type="ARBA" id="ARBA00023033"/>
    </source>
</evidence>
<keyword evidence="3 9" id="KW-0349">Heme</keyword>
<dbReference type="InterPro" id="IPR002397">
    <property type="entry name" value="Cyt_P450_B"/>
</dbReference>